<reference evidence="7" key="1">
    <citation type="submission" date="2016-11" db="UniProtKB">
        <authorList>
            <consortium name="WormBaseParasite"/>
        </authorList>
    </citation>
    <scope>IDENTIFICATION</scope>
</reference>
<evidence type="ECO:0000313" key="7">
    <source>
        <dbReference type="WBParaSite" id="MhA1_Contig88.frz3.gene85"/>
    </source>
</evidence>
<dbReference type="WBParaSite" id="MhA1_Contig88.frz3.gene85">
    <property type="protein sequence ID" value="MhA1_Contig88.frz3.gene85"/>
    <property type="gene ID" value="MhA1_Contig88.frz3.gene85"/>
</dbReference>
<protein>
    <recommendedName>
        <fullName evidence="5">KIF21A/B second helical domain-containing protein</fullName>
    </recommendedName>
</protein>
<proteinExistence type="predicted"/>
<dbReference type="Proteomes" id="UP000095281">
    <property type="component" value="Unplaced"/>
</dbReference>
<dbReference type="GO" id="GO:0005874">
    <property type="term" value="C:microtubule"/>
    <property type="evidence" value="ECO:0007669"/>
    <property type="project" value="UniProtKB-KW"/>
</dbReference>
<dbReference type="InterPro" id="IPR056532">
    <property type="entry name" value="KIF21A/B_hel_2"/>
</dbReference>
<feature type="domain" description="KIF21A/B second helical" evidence="5">
    <location>
        <begin position="42"/>
        <end position="203"/>
    </location>
</feature>
<evidence type="ECO:0000256" key="3">
    <source>
        <dbReference type="ARBA" id="ARBA00023054"/>
    </source>
</evidence>
<accession>A0A1I8C0J9</accession>
<dbReference type="Pfam" id="PF23203">
    <property type="entry name" value="KIF21A"/>
    <property type="match status" value="1"/>
</dbReference>
<evidence type="ECO:0000256" key="4">
    <source>
        <dbReference type="SAM" id="Coils"/>
    </source>
</evidence>
<evidence type="ECO:0000256" key="1">
    <source>
        <dbReference type="ARBA" id="ARBA00022490"/>
    </source>
</evidence>
<keyword evidence="2" id="KW-0493">Microtubule</keyword>
<keyword evidence="3 4" id="KW-0175">Coiled coil</keyword>
<dbReference type="AlphaFoldDB" id="A0A1I8C0J9"/>
<evidence type="ECO:0000256" key="2">
    <source>
        <dbReference type="ARBA" id="ARBA00022701"/>
    </source>
</evidence>
<name>A0A1I8C0J9_MELHA</name>
<organism evidence="6 7">
    <name type="scientific">Meloidogyne hapla</name>
    <name type="common">Root-knot nematode worm</name>
    <dbReference type="NCBI Taxonomy" id="6305"/>
    <lineage>
        <taxon>Eukaryota</taxon>
        <taxon>Metazoa</taxon>
        <taxon>Ecdysozoa</taxon>
        <taxon>Nematoda</taxon>
        <taxon>Chromadorea</taxon>
        <taxon>Rhabditida</taxon>
        <taxon>Tylenchina</taxon>
        <taxon>Tylenchomorpha</taxon>
        <taxon>Tylenchoidea</taxon>
        <taxon>Meloidogynidae</taxon>
        <taxon>Meloidogyninae</taxon>
        <taxon>Meloidogyne</taxon>
    </lineage>
</organism>
<feature type="coiled-coil region" evidence="4">
    <location>
        <begin position="63"/>
        <end position="90"/>
    </location>
</feature>
<sequence>MPTSPDLDTTYILENEPSVNNVCYTPTNYVRTPKYKQTPIRTKRQWNAIERAIEGFTVKRNAIVREEHALERMCNERRNLQDELLRLQSNYSSDPLILEQKQSIQQKLGYVQEEIVRAQKAIVELDDEQICLEPSSRRSSILAFPGANEGVKDLDSLMFHFSRQFAIPQEMLYILRNLIDLSIQKGADNTRLVSENKELTALLGIGSNQDMREIIEAANNTTFIVDF</sequence>
<evidence type="ECO:0000259" key="5">
    <source>
        <dbReference type="Pfam" id="PF23203"/>
    </source>
</evidence>
<keyword evidence="6" id="KW-1185">Reference proteome</keyword>
<keyword evidence="1" id="KW-0963">Cytoplasm</keyword>
<evidence type="ECO:0000313" key="6">
    <source>
        <dbReference type="Proteomes" id="UP000095281"/>
    </source>
</evidence>